<dbReference type="Pfam" id="PF05958">
    <property type="entry name" value="tRNA_U5-meth_tr"/>
    <property type="match status" value="1"/>
</dbReference>
<keyword evidence="1" id="KW-0004">4Fe-4S</keyword>
<dbReference type="Gene3D" id="2.40.50.1070">
    <property type="match status" value="1"/>
</dbReference>
<evidence type="ECO:0000259" key="8">
    <source>
        <dbReference type="Pfam" id="PF01938"/>
    </source>
</evidence>
<evidence type="ECO:0000256" key="2">
    <source>
        <dbReference type="ARBA" id="ARBA00022603"/>
    </source>
</evidence>
<dbReference type="InterPro" id="IPR029063">
    <property type="entry name" value="SAM-dependent_MTases_sf"/>
</dbReference>
<keyword evidence="4 6" id="KW-0949">S-adenosyl-L-methionine</keyword>
<dbReference type="Gene3D" id="3.40.50.150">
    <property type="entry name" value="Vaccinia Virus protein VP39"/>
    <property type="match status" value="1"/>
</dbReference>
<dbReference type="InterPro" id="IPR002792">
    <property type="entry name" value="TRAM_dom"/>
</dbReference>
<keyword evidence="10" id="KW-1185">Reference proteome</keyword>
<evidence type="ECO:0000313" key="10">
    <source>
        <dbReference type="Proteomes" id="UP001597299"/>
    </source>
</evidence>
<organism evidence="9 10">
    <name type="scientific">Ancylobacter oerskovii</name>
    <dbReference type="NCBI Taxonomy" id="459519"/>
    <lineage>
        <taxon>Bacteria</taxon>
        <taxon>Pseudomonadati</taxon>
        <taxon>Pseudomonadota</taxon>
        <taxon>Alphaproteobacteria</taxon>
        <taxon>Hyphomicrobiales</taxon>
        <taxon>Xanthobacteraceae</taxon>
        <taxon>Ancylobacter</taxon>
    </lineage>
</organism>
<keyword evidence="3 6" id="KW-0808">Transferase</keyword>
<dbReference type="PANTHER" id="PTHR11061:SF49">
    <property type="entry name" value="23S RRNA (URACIL(1939)-C(5))-METHYLTRANSFERASE RLMD"/>
    <property type="match status" value="1"/>
</dbReference>
<dbReference type="Pfam" id="PF01938">
    <property type="entry name" value="TRAM"/>
    <property type="match status" value="1"/>
</dbReference>
<protein>
    <submittedName>
        <fullName evidence="9">Class I SAM-dependent RNA methyltransferase</fullName>
        <ecNumber evidence="9">2.1.1.-</ecNumber>
    </submittedName>
</protein>
<dbReference type="GO" id="GO:0032259">
    <property type="term" value="P:methylation"/>
    <property type="evidence" value="ECO:0007669"/>
    <property type="project" value="UniProtKB-KW"/>
</dbReference>
<feature type="binding site" evidence="6">
    <location>
        <position position="311"/>
    </location>
    <ligand>
        <name>S-adenosyl-L-methionine</name>
        <dbReference type="ChEBI" id="CHEBI:59789"/>
    </ligand>
</feature>
<dbReference type="PROSITE" id="PS01230">
    <property type="entry name" value="TRMA_1"/>
    <property type="match status" value="1"/>
</dbReference>
<feature type="binding site" evidence="6">
    <location>
        <position position="291"/>
    </location>
    <ligand>
        <name>S-adenosyl-L-methionine</name>
        <dbReference type="ChEBI" id="CHEBI:59789"/>
    </ligand>
</feature>
<dbReference type="PROSITE" id="PS51687">
    <property type="entry name" value="SAM_MT_RNA_M5U"/>
    <property type="match status" value="1"/>
</dbReference>
<reference evidence="10" key="1">
    <citation type="journal article" date="2019" name="Int. J. Syst. Evol. Microbiol.">
        <title>The Global Catalogue of Microorganisms (GCM) 10K type strain sequencing project: providing services to taxonomists for standard genome sequencing and annotation.</title>
        <authorList>
            <consortium name="The Broad Institute Genomics Platform"/>
            <consortium name="The Broad Institute Genome Sequencing Center for Infectious Disease"/>
            <person name="Wu L."/>
            <person name="Ma J."/>
        </authorList>
    </citation>
    <scope>NUCLEOTIDE SEQUENCE [LARGE SCALE GENOMIC DNA]</scope>
    <source>
        <strain evidence="10">CCM 7435</strain>
    </source>
</reference>
<keyword evidence="2 6" id="KW-0489">Methyltransferase</keyword>
<gene>
    <name evidence="9" type="ORF">ACFSNC_09660</name>
</gene>
<proteinExistence type="inferred from homology"/>
<comment type="caution">
    <text evidence="9">The sequence shown here is derived from an EMBL/GenBank/DDBJ whole genome shotgun (WGS) entry which is preliminary data.</text>
</comment>
<dbReference type="RefSeq" id="WP_213350838.1">
    <property type="nucleotide sequence ID" value="NZ_JAHBGB010000002.1"/>
</dbReference>
<dbReference type="InterPro" id="IPR010280">
    <property type="entry name" value="U5_MeTrfase_fam"/>
</dbReference>
<evidence type="ECO:0000256" key="1">
    <source>
        <dbReference type="ARBA" id="ARBA00022485"/>
    </source>
</evidence>
<feature type="active site" description="Nucleophile" evidence="6">
    <location>
        <position position="385"/>
    </location>
</feature>
<evidence type="ECO:0000256" key="7">
    <source>
        <dbReference type="PROSITE-ProRule" id="PRU10015"/>
    </source>
</evidence>
<feature type="binding site" evidence="6">
    <location>
        <position position="359"/>
    </location>
    <ligand>
        <name>S-adenosyl-L-methionine</name>
        <dbReference type="ChEBI" id="CHEBI:59789"/>
    </ligand>
</feature>
<dbReference type="InterPro" id="IPR030390">
    <property type="entry name" value="MeTrfase_TrmA_AS"/>
</dbReference>
<evidence type="ECO:0000256" key="5">
    <source>
        <dbReference type="ARBA" id="ARBA00023014"/>
    </source>
</evidence>
<keyword evidence="5" id="KW-0411">Iron-sulfur</keyword>
<dbReference type="EMBL" id="JBHUHD010000001">
    <property type="protein sequence ID" value="MFD2140665.1"/>
    <property type="molecule type" value="Genomic_DNA"/>
</dbReference>
<dbReference type="EC" id="2.1.1.-" evidence="9"/>
<accession>A0ABW4YWV4</accession>
<dbReference type="Gene3D" id="2.40.50.140">
    <property type="entry name" value="Nucleic acid-binding proteins"/>
    <property type="match status" value="1"/>
</dbReference>
<dbReference type="GO" id="GO:0008168">
    <property type="term" value="F:methyltransferase activity"/>
    <property type="evidence" value="ECO:0007669"/>
    <property type="project" value="UniProtKB-KW"/>
</dbReference>
<sequence>MSAPSVHGVSPSGLATLRIDRLGHRGDGIADTPEGPVFVPLALPGEWVEVERQGERARLVSVIEPSPERIDPFCRHVGVCGGCAFQHWQAEPYRAWKRGLVVEALARVGIDTEVAALVDAHGEGRRRATFHARGTGGSAPKGRDTLAVGFAGWRSHAVVAIDTCPILAPSLDGALPAAWALAQALAPVAKPLDIQVTASETGLDVDVRGSGPLKPRSVAALAELAGAHKLARLTRHGELVLQREPPLLTMGRARVPLPPGSFLQATAAGEATLAALVGEATAGAKSIADLFSGVGTFALRLAERARVAAYESSAPAIEALGRAVRGTSGLKPVTGEARDLFRRPLLPLELKAFDAVVFDPPRQGAEAQSAQLAASKVPLVVGVSCDPVTFARDAALLVKGGYRLERVTPVDQFRYSSHVELVGVFRR</sequence>
<evidence type="ECO:0000256" key="6">
    <source>
        <dbReference type="PROSITE-ProRule" id="PRU01024"/>
    </source>
</evidence>
<feature type="active site" evidence="7">
    <location>
        <position position="385"/>
    </location>
</feature>
<comment type="similarity">
    <text evidence="6">Belongs to the class I-like SAM-binding methyltransferase superfamily. RNA M5U methyltransferase family.</text>
</comment>
<name>A0ABW4YWV4_9HYPH</name>
<keyword evidence="1" id="KW-0408">Iron</keyword>
<dbReference type="SUPFAM" id="SSF50249">
    <property type="entry name" value="Nucleic acid-binding proteins"/>
    <property type="match status" value="1"/>
</dbReference>
<keyword evidence="1" id="KW-0479">Metal-binding</keyword>
<dbReference type="SUPFAM" id="SSF53335">
    <property type="entry name" value="S-adenosyl-L-methionine-dependent methyltransferases"/>
    <property type="match status" value="1"/>
</dbReference>
<feature type="binding site" evidence="6">
    <location>
        <position position="264"/>
    </location>
    <ligand>
        <name>S-adenosyl-L-methionine</name>
        <dbReference type="ChEBI" id="CHEBI:59789"/>
    </ligand>
</feature>
<dbReference type="PANTHER" id="PTHR11061">
    <property type="entry name" value="RNA M5U METHYLTRANSFERASE"/>
    <property type="match status" value="1"/>
</dbReference>
<dbReference type="Proteomes" id="UP001597299">
    <property type="component" value="Unassembled WGS sequence"/>
</dbReference>
<dbReference type="InterPro" id="IPR012340">
    <property type="entry name" value="NA-bd_OB-fold"/>
</dbReference>
<dbReference type="CDD" id="cd02440">
    <property type="entry name" value="AdoMet_MTases"/>
    <property type="match status" value="1"/>
</dbReference>
<evidence type="ECO:0000256" key="3">
    <source>
        <dbReference type="ARBA" id="ARBA00022679"/>
    </source>
</evidence>
<evidence type="ECO:0000313" key="9">
    <source>
        <dbReference type="EMBL" id="MFD2140665.1"/>
    </source>
</evidence>
<feature type="domain" description="TRAM" evidence="8">
    <location>
        <begin position="17"/>
        <end position="51"/>
    </location>
</feature>
<evidence type="ECO:0000256" key="4">
    <source>
        <dbReference type="ARBA" id="ARBA00022691"/>
    </source>
</evidence>